<proteinExistence type="predicted"/>
<gene>
    <name evidence="1" type="ORF">FHR99_003210</name>
</gene>
<organism evidence="1 2">
    <name type="scientific">Litorivivens lipolytica</name>
    <dbReference type="NCBI Taxonomy" id="1524264"/>
    <lineage>
        <taxon>Bacteria</taxon>
        <taxon>Pseudomonadati</taxon>
        <taxon>Pseudomonadota</taxon>
        <taxon>Gammaproteobacteria</taxon>
        <taxon>Litorivivens</taxon>
    </lineage>
</organism>
<sequence length="138" mass="15401">MFGLGKSSELDKLYNQFQASIHSLLRGSDASSYDAAKGVKKAFDVCIPIEDAGFSGLVDRLEEIEREIAHQEDFVRGVTLVKIMYQTKSLKDPSAQEYVVYMENTLIAIAQSLESSDVQVAKRIPPPITPSTNFRRRS</sequence>
<accession>A0A7W4W7J8</accession>
<dbReference type="EMBL" id="JACHWY010000004">
    <property type="protein sequence ID" value="MBB3048936.1"/>
    <property type="molecule type" value="Genomic_DNA"/>
</dbReference>
<protein>
    <submittedName>
        <fullName evidence="1">Uncharacterized protein</fullName>
    </submittedName>
</protein>
<comment type="caution">
    <text evidence="1">The sequence shown here is derived from an EMBL/GenBank/DDBJ whole genome shotgun (WGS) entry which is preliminary data.</text>
</comment>
<evidence type="ECO:0000313" key="1">
    <source>
        <dbReference type="EMBL" id="MBB3048936.1"/>
    </source>
</evidence>
<dbReference type="AlphaFoldDB" id="A0A7W4W7J8"/>
<keyword evidence="2" id="KW-1185">Reference proteome</keyword>
<name>A0A7W4W7J8_9GAMM</name>
<dbReference type="RefSeq" id="WP_183411730.1">
    <property type="nucleotide sequence ID" value="NZ_JACHWY010000004.1"/>
</dbReference>
<reference evidence="1 2" key="1">
    <citation type="submission" date="2020-08" db="EMBL/GenBank/DDBJ databases">
        <title>Genomic Encyclopedia of Type Strains, Phase III (KMG-III): the genomes of soil and plant-associated and newly described type strains.</title>
        <authorList>
            <person name="Whitman W."/>
        </authorList>
    </citation>
    <scope>NUCLEOTIDE SEQUENCE [LARGE SCALE GENOMIC DNA]</scope>
    <source>
        <strain evidence="1 2">CECT 8654</strain>
    </source>
</reference>
<dbReference type="Proteomes" id="UP000537130">
    <property type="component" value="Unassembled WGS sequence"/>
</dbReference>
<evidence type="ECO:0000313" key="2">
    <source>
        <dbReference type="Proteomes" id="UP000537130"/>
    </source>
</evidence>